<dbReference type="GO" id="GO:0016705">
    <property type="term" value="F:oxidoreductase activity, acting on paired donors, with incorporation or reduction of molecular oxygen"/>
    <property type="evidence" value="ECO:0007669"/>
    <property type="project" value="InterPro"/>
</dbReference>
<evidence type="ECO:0000256" key="4">
    <source>
        <dbReference type="ARBA" id="ARBA00023002"/>
    </source>
</evidence>
<sequence>MPAMLSRAAMQWVAPLPTCAGADRPKQALRAEPMSRLLFDPTHRDVQIDPYPWYARLREEEPVHFIEPLNAWGLFRYEDCKNAFMHPELYSARDFIRQAFGDLDPVPETPSLIAMDPPDHTPLRKLTSHAFSPGVTRKMIPKIEAIVDGLLDEIQGRGRTFDFVNDFAAYIPVSVTAELLGVDPKQRENFKIWTADLLNAANRAALADEEVSRIRDSVSELRRYLEQVIRERREEPRDDFISMLIKAEEGGDTLTGIQVLSTAILTHFGGSETPSHLISSSLIAMFEQPEVNDAVMADRNLVPSLVDETLRYWSPVNLVFQTATCDIDLHDRCIPAGSHVLSYIGSANRDERKFKDADRFVLGRDPHGHLSFAHGPHYCPGASLGTRMASIAIAKVLERMPAIRKIDEVTDWLPSLWIRGARTLAVSA</sequence>
<dbReference type="EMBL" id="RXOL01000004">
    <property type="protein sequence ID" value="RVQ66351.1"/>
    <property type="molecule type" value="Genomic_DNA"/>
</dbReference>
<comment type="similarity">
    <text evidence="1">Belongs to the cytochrome P450 family.</text>
</comment>
<dbReference type="GO" id="GO:0020037">
    <property type="term" value="F:heme binding"/>
    <property type="evidence" value="ECO:0007669"/>
    <property type="project" value="InterPro"/>
</dbReference>
<comment type="function">
    <text evidence="7">Cytochromes P450 are a group of heme-thiolate monooxygenases. They oxidize a variety of structurally unrelated compounds, including steroids, fatty acids, and xenobiotics.</text>
</comment>
<protein>
    <submittedName>
        <fullName evidence="8">Cytochrome P450</fullName>
    </submittedName>
</protein>
<keyword evidence="3" id="KW-0479">Metal-binding</keyword>
<keyword evidence="4" id="KW-0560">Oxidoreductase</keyword>
<dbReference type="Pfam" id="PF00067">
    <property type="entry name" value="p450"/>
    <property type="match status" value="1"/>
</dbReference>
<name>A0A437GWM5_9SPHN</name>
<evidence type="ECO:0000256" key="3">
    <source>
        <dbReference type="ARBA" id="ARBA00022723"/>
    </source>
</evidence>
<dbReference type="PANTHER" id="PTHR46696">
    <property type="entry name" value="P450, PUTATIVE (EUROFUNG)-RELATED"/>
    <property type="match status" value="1"/>
</dbReference>
<evidence type="ECO:0000256" key="7">
    <source>
        <dbReference type="ARBA" id="ARBA00043906"/>
    </source>
</evidence>
<keyword evidence="5" id="KW-0408">Iron</keyword>
<keyword evidence="6" id="KW-0503">Monooxygenase</keyword>
<dbReference type="SUPFAM" id="SSF48264">
    <property type="entry name" value="Cytochrome P450"/>
    <property type="match status" value="1"/>
</dbReference>
<dbReference type="InterPro" id="IPR002397">
    <property type="entry name" value="Cyt_P450_B"/>
</dbReference>
<dbReference type="PRINTS" id="PR00359">
    <property type="entry name" value="BP450"/>
</dbReference>
<dbReference type="GO" id="GO:0004497">
    <property type="term" value="F:monooxygenase activity"/>
    <property type="evidence" value="ECO:0007669"/>
    <property type="project" value="UniProtKB-KW"/>
</dbReference>
<evidence type="ECO:0000256" key="5">
    <source>
        <dbReference type="ARBA" id="ARBA00023004"/>
    </source>
</evidence>
<dbReference type="PANTHER" id="PTHR46696:SF3">
    <property type="entry name" value="PULCHERRIMINIC ACID SYNTHASE"/>
    <property type="match status" value="1"/>
</dbReference>
<dbReference type="InterPro" id="IPR036396">
    <property type="entry name" value="Cyt_P450_sf"/>
</dbReference>
<keyword evidence="9" id="KW-1185">Reference proteome</keyword>
<evidence type="ECO:0000256" key="2">
    <source>
        <dbReference type="ARBA" id="ARBA00022617"/>
    </source>
</evidence>
<dbReference type="AlphaFoldDB" id="A0A437GWM5"/>
<organism evidence="8 9">
    <name type="scientific">Croceicoccus ponticola</name>
    <dbReference type="NCBI Taxonomy" id="2217664"/>
    <lineage>
        <taxon>Bacteria</taxon>
        <taxon>Pseudomonadati</taxon>
        <taxon>Pseudomonadota</taxon>
        <taxon>Alphaproteobacteria</taxon>
        <taxon>Sphingomonadales</taxon>
        <taxon>Erythrobacteraceae</taxon>
        <taxon>Croceicoccus</taxon>
    </lineage>
</organism>
<evidence type="ECO:0000256" key="1">
    <source>
        <dbReference type="ARBA" id="ARBA00010617"/>
    </source>
</evidence>
<dbReference type="Proteomes" id="UP000283003">
    <property type="component" value="Unassembled WGS sequence"/>
</dbReference>
<evidence type="ECO:0000313" key="9">
    <source>
        <dbReference type="Proteomes" id="UP000283003"/>
    </source>
</evidence>
<proteinExistence type="inferred from homology"/>
<gene>
    <name evidence="8" type="ORF">EKN06_09945</name>
</gene>
<evidence type="ECO:0000313" key="8">
    <source>
        <dbReference type="EMBL" id="RVQ66351.1"/>
    </source>
</evidence>
<keyword evidence="2" id="KW-0349">Heme</keyword>
<reference evidence="8 9" key="1">
    <citation type="submission" date="2018-12" db="EMBL/GenBank/DDBJ databases">
        <title>Croceicoccus ponticola sp. nov., a lipolytic bacterium isolated from seawater.</title>
        <authorList>
            <person name="Yoon J.-H."/>
        </authorList>
    </citation>
    <scope>NUCLEOTIDE SEQUENCE [LARGE SCALE GENOMIC DNA]</scope>
    <source>
        <strain evidence="8 9">GM-16</strain>
    </source>
</reference>
<dbReference type="FunFam" id="1.10.630.10:FF:000018">
    <property type="entry name" value="Cytochrome P450 monooxygenase"/>
    <property type="match status" value="1"/>
</dbReference>
<comment type="caution">
    <text evidence="8">The sequence shown here is derived from an EMBL/GenBank/DDBJ whole genome shotgun (WGS) entry which is preliminary data.</text>
</comment>
<dbReference type="Gene3D" id="1.10.630.10">
    <property type="entry name" value="Cytochrome P450"/>
    <property type="match status" value="1"/>
</dbReference>
<dbReference type="GO" id="GO:0005506">
    <property type="term" value="F:iron ion binding"/>
    <property type="evidence" value="ECO:0007669"/>
    <property type="project" value="InterPro"/>
</dbReference>
<dbReference type="InterPro" id="IPR001128">
    <property type="entry name" value="Cyt_P450"/>
</dbReference>
<evidence type="ECO:0000256" key="6">
    <source>
        <dbReference type="ARBA" id="ARBA00023033"/>
    </source>
</evidence>
<accession>A0A437GWM5</accession>